<dbReference type="InterPro" id="IPR050223">
    <property type="entry name" value="D-isomer_2-hydroxyacid_DH"/>
</dbReference>
<dbReference type="InterPro" id="IPR029753">
    <property type="entry name" value="D-isomer_DH_CS"/>
</dbReference>
<keyword evidence="7" id="KW-1185">Reference proteome</keyword>
<dbReference type="CDD" id="cd05301">
    <property type="entry name" value="GDH"/>
    <property type="match status" value="1"/>
</dbReference>
<dbReference type="PANTHER" id="PTHR10996:SF257">
    <property type="entry name" value="GLYOXYLATE REDUCTASE 1"/>
    <property type="match status" value="1"/>
</dbReference>
<dbReference type="GO" id="GO:0005829">
    <property type="term" value="C:cytosol"/>
    <property type="evidence" value="ECO:0007669"/>
    <property type="project" value="TreeGrafter"/>
</dbReference>
<dbReference type="InterPro" id="IPR006139">
    <property type="entry name" value="D-isomer_2_OHA_DH_cat_dom"/>
</dbReference>
<name>A0A8J6I2B1_9FIRM</name>
<dbReference type="Proteomes" id="UP000657177">
    <property type="component" value="Unassembled WGS sequence"/>
</dbReference>
<evidence type="ECO:0000313" key="7">
    <source>
        <dbReference type="Proteomes" id="UP000657177"/>
    </source>
</evidence>
<comment type="caution">
    <text evidence="6">The sequence shown here is derived from an EMBL/GenBank/DDBJ whole genome shotgun (WGS) entry which is preliminary data.</text>
</comment>
<dbReference type="EMBL" id="JAAKDE010000010">
    <property type="protein sequence ID" value="MBA2132967.1"/>
    <property type="molecule type" value="Genomic_DNA"/>
</dbReference>
<evidence type="ECO:0000259" key="5">
    <source>
        <dbReference type="Pfam" id="PF02826"/>
    </source>
</evidence>
<proteinExistence type="inferred from homology"/>
<comment type="similarity">
    <text evidence="1 3">Belongs to the D-isomer specific 2-hydroxyacid dehydrogenase family.</text>
</comment>
<evidence type="ECO:0000313" key="6">
    <source>
        <dbReference type="EMBL" id="MBA2132967.1"/>
    </source>
</evidence>
<dbReference type="SUPFAM" id="SSF51735">
    <property type="entry name" value="NAD(P)-binding Rossmann-fold domains"/>
    <property type="match status" value="1"/>
</dbReference>
<dbReference type="GO" id="GO:0030267">
    <property type="term" value="F:glyoxylate reductase (NADPH) activity"/>
    <property type="evidence" value="ECO:0007669"/>
    <property type="project" value="TreeGrafter"/>
</dbReference>
<dbReference type="Pfam" id="PF00389">
    <property type="entry name" value="2-Hacid_dh"/>
    <property type="match status" value="1"/>
</dbReference>
<dbReference type="FunFam" id="3.40.50.720:FF:000462">
    <property type="entry name" value="Glyoxylate reductase (NADP+)"/>
    <property type="match status" value="1"/>
</dbReference>
<dbReference type="AlphaFoldDB" id="A0A8J6I2B1"/>
<dbReference type="InterPro" id="IPR036291">
    <property type="entry name" value="NAD(P)-bd_dom_sf"/>
</dbReference>
<keyword evidence="2 3" id="KW-0560">Oxidoreductase</keyword>
<dbReference type="Pfam" id="PF02826">
    <property type="entry name" value="2-Hacid_dh_C"/>
    <property type="match status" value="1"/>
</dbReference>
<protein>
    <submittedName>
        <fullName evidence="6">D-glycerate dehydrogenase</fullName>
    </submittedName>
</protein>
<evidence type="ECO:0000256" key="3">
    <source>
        <dbReference type="RuleBase" id="RU003719"/>
    </source>
</evidence>
<feature type="domain" description="D-isomer specific 2-hydroxyacid dehydrogenase catalytic" evidence="4">
    <location>
        <begin position="3"/>
        <end position="308"/>
    </location>
</feature>
<dbReference type="SUPFAM" id="SSF52283">
    <property type="entry name" value="Formate/glycerate dehydrogenase catalytic domain-like"/>
    <property type="match status" value="1"/>
</dbReference>
<dbReference type="PROSITE" id="PS00670">
    <property type="entry name" value="D_2_HYDROXYACID_DH_2"/>
    <property type="match status" value="1"/>
</dbReference>
<gene>
    <name evidence="6" type="ORF">G5B42_05340</name>
</gene>
<sequence length="312" mass="33923">MPQPALDLLSASCEVEVNEEDRVLTKAELISKVKGRDAVLCLLTDTIDAEVLDAAQGVKIFANYAVGYNNIDVEAATKRKIWVSNTPGVLTDTTADLAWALIFAVARRVVEADRFTREGKFKGWAPMLFLGQDVTGKTLGIIGGGRIGEAVGKRAQGFAMKVLYNDIVRNVEFEKATGATYVDKETLLKEADIISLHVPLLPETRHLIGAHELSLMKPTAILINTARGPVVDEDALVKALKAKQIYGAGLDVFEEEPKVHPGLLELDNVVLLPHIASASMETRTKMGLMAAENILAVMKGQVPPYHVNMIEE</sequence>
<dbReference type="GO" id="GO:0051287">
    <property type="term" value="F:NAD binding"/>
    <property type="evidence" value="ECO:0007669"/>
    <property type="project" value="InterPro"/>
</dbReference>
<dbReference type="Gene3D" id="3.40.50.720">
    <property type="entry name" value="NAD(P)-binding Rossmann-like Domain"/>
    <property type="match status" value="2"/>
</dbReference>
<feature type="domain" description="D-isomer specific 2-hydroxyacid dehydrogenase NAD-binding" evidence="5">
    <location>
        <begin position="100"/>
        <end position="276"/>
    </location>
</feature>
<evidence type="ECO:0000256" key="1">
    <source>
        <dbReference type="ARBA" id="ARBA00005854"/>
    </source>
</evidence>
<dbReference type="PROSITE" id="PS00671">
    <property type="entry name" value="D_2_HYDROXYACID_DH_3"/>
    <property type="match status" value="1"/>
</dbReference>
<evidence type="ECO:0000256" key="2">
    <source>
        <dbReference type="ARBA" id="ARBA00023002"/>
    </source>
</evidence>
<reference evidence="6" key="1">
    <citation type="submission" date="2020-06" db="EMBL/GenBank/DDBJ databases">
        <title>Novel chitinolytic bacterium.</title>
        <authorList>
            <person name="Ungkulpasvich U."/>
            <person name="Kosugi A."/>
            <person name="Uke A."/>
        </authorList>
    </citation>
    <scope>NUCLEOTIDE SEQUENCE</scope>
    <source>
        <strain evidence="6">UUS1-1</strain>
    </source>
</reference>
<accession>A0A8J6I2B1</accession>
<dbReference type="GO" id="GO:0016618">
    <property type="term" value="F:hydroxypyruvate reductase [NAD(P)H] activity"/>
    <property type="evidence" value="ECO:0007669"/>
    <property type="project" value="TreeGrafter"/>
</dbReference>
<dbReference type="PANTHER" id="PTHR10996">
    <property type="entry name" value="2-HYDROXYACID DEHYDROGENASE-RELATED"/>
    <property type="match status" value="1"/>
</dbReference>
<evidence type="ECO:0000259" key="4">
    <source>
        <dbReference type="Pfam" id="PF00389"/>
    </source>
</evidence>
<organism evidence="6 7">
    <name type="scientific">Capillibacterium thermochitinicola</name>
    <dbReference type="NCBI Taxonomy" id="2699427"/>
    <lineage>
        <taxon>Bacteria</taxon>
        <taxon>Bacillati</taxon>
        <taxon>Bacillota</taxon>
        <taxon>Capillibacterium</taxon>
    </lineage>
</organism>
<dbReference type="InterPro" id="IPR006140">
    <property type="entry name" value="D-isomer_DH_NAD-bd"/>
</dbReference>